<evidence type="ECO:0000313" key="1">
    <source>
        <dbReference type="EMBL" id="CBE69036.1"/>
    </source>
</evidence>
<evidence type="ECO:0008006" key="3">
    <source>
        <dbReference type="Google" id="ProtNLM"/>
    </source>
</evidence>
<organism evidence="1 2">
    <name type="scientific">Methylomirabilis oxygeniifera</name>
    <dbReference type="NCBI Taxonomy" id="671143"/>
    <lineage>
        <taxon>Bacteria</taxon>
        <taxon>Candidatus Methylomirabilota</taxon>
        <taxon>Candidatus Methylomirabilia</taxon>
        <taxon>Candidatus Methylomirabilales</taxon>
        <taxon>Candidatus Methylomirabilaceae</taxon>
        <taxon>Candidatus Methylomirabilis</taxon>
    </lineage>
</organism>
<protein>
    <recommendedName>
        <fullName evidence="3">DUF2249 domain-containing protein</fullName>
    </recommendedName>
</protein>
<name>D5MH05_METO1</name>
<sequence length="86" mass="9726">MVEDRPMRRIVVRALTCSADIITFLKGTLRIHAEELQPGEPVEFAFDASRFPFAIAIFESLLAGVGMKLLSTREEDGMRLFKVEKL</sequence>
<accession>D5MH05</accession>
<dbReference type="HOGENOM" id="CLU_2492098_0_0_0"/>
<dbReference type="STRING" id="671143.DAMO_1986"/>
<dbReference type="Proteomes" id="UP000006898">
    <property type="component" value="Chromosome"/>
</dbReference>
<dbReference type="AlphaFoldDB" id="D5MH05"/>
<gene>
    <name evidence="1" type="ORF">DAMO_1986</name>
</gene>
<dbReference type="KEGG" id="mox:DAMO_1986"/>
<dbReference type="EMBL" id="FP565575">
    <property type="protein sequence ID" value="CBE69036.1"/>
    <property type="molecule type" value="Genomic_DNA"/>
</dbReference>
<evidence type="ECO:0000313" key="2">
    <source>
        <dbReference type="Proteomes" id="UP000006898"/>
    </source>
</evidence>
<reference evidence="1 2" key="1">
    <citation type="journal article" date="2010" name="Nature">
        <title>Nitrite-driven anaerobic methane oxidation by oxygenic bacteria.</title>
        <authorList>
            <person name="Ettwig K.F."/>
            <person name="Butler M.K."/>
            <person name="Le Paslier D."/>
            <person name="Pelletier E."/>
            <person name="Mangenot S."/>
            <person name="Kuypers M.M.M."/>
            <person name="Schreiber F."/>
            <person name="Dutilh B.E."/>
            <person name="Zedelius J."/>
            <person name="de Beer D."/>
            <person name="Gloerich J."/>
            <person name="Wessels H.J.C.T."/>
            <person name="van Allen T."/>
            <person name="Luesken F."/>
            <person name="Wu M."/>
            <person name="van de Pas-Schoonen K.T."/>
            <person name="Op den Camp H.J.M."/>
            <person name="Janssen-Megens E.M."/>
            <person name="Francoijs K-J."/>
            <person name="Stunnenberg H."/>
            <person name="Weissenbach J."/>
            <person name="Jetten M.S.M."/>
            <person name="Strous M."/>
        </authorList>
    </citation>
    <scope>NUCLEOTIDE SEQUENCE [LARGE SCALE GENOMIC DNA]</scope>
</reference>
<proteinExistence type="predicted"/>